<dbReference type="PANTHER" id="PTHR30249">
    <property type="entry name" value="PUTATIVE SEROTONIN TRANSPORTER"/>
    <property type="match status" value="1"/>
</dbReference>
<comment type="subcellular location">
    <subcellularLocation>
        <location evidence="1">Membrane</location>
        <topology evidence="1">Multi-pass membrane protein</topology>
    </subcellularLocation>
</comment>
<sequence>MSEFVGFISVVLTIIFYYSSKALYGRIRFVLFSPLLIAPAALVIGLLTLHISYSSYIIGGKWLSVLLQPAIVAFALPLYKHYELLKKYFPEIILSVLVGTLSAFLSSALLGLGANFEPQIILSLAPRSVTTPIAIDVSNNLGGIPSLTAVFVIFTGLMGLVIGPLVIRFLHLRSPIAKGVLLGTGAHGCGTSAALSLGSLEGTIASLAMIFAGLATIILAPVIFPLLLKL</sequence>
<evidence type="ECO:0000256" key="4">
    <source>
        <dbReference type="ARBA" id="ARBA00023136"/>
    </source>
</evidence>
<feature type="transmembrane region" description="Helical" evidence="5">
    <location>
        <begin position="179"/>
        <end position="198"/>
    </location>
</feature>
<protein>
    <submittedName>
        <fullName evidence="6">Inner membrane protein YohK</fullName>
    </submittedName>
</protein>
<evidence type="ECO:0000313" key="7">
    <source>
        <dbReference type="Proteomes" id="UP000036356"/>
    </source>
</evidence>
<proteinExistence type="predicted"/>
<feature type="transmembrane region" description="Helical" evidence="5">
    <location>
        <begin position="6"/>
        <end position="24"/>
    </location>
</feature>
<feature type="transmembrane region" description="Helical" evidence="5">
    <location>
        <begin position="36"/>
        <end position="56"/>
    </location>
</feature>
<dbReference type="GO" id="GO:0016020">
    <property type="term" value="C:membrane"/>
    <property type="evidence" value="ECO:0007669"/>
    <property type="project" value="UniProtKB-SubCell"/>
</dbReference>
<feature type="transmembrane region" description="Helical" evidence="5">
    <location>
        <begin position="62"/>
        <end position="80"/>
    </location>
</feature>
<gene>
    <name evidence="6" type="primary">yohK</name>
    <name evidence="6" type="ORF">DEAC_c43970</name>
</gene>
<dbReference type="EMBL" id="LDZY01000032">
    <property type="protein sequence ID" value="KLU63687.1"/>
    <property type="molecule type" value="Genomic_DNA"/>
</dbReference>
<dbReference type="Pfam" id="PF04172">
    <property type="entry name" value="LrgB"/>
    <property type="match status" value="1"/>
</dbReference>
<comment type="caution">
    <text evidence="6">The sequence shown here is derived from an EMBL/GenBank/DDBJ whole genome shotgun (WGS) entry which is preliminary data.</text>
</comment>
<dbReference type="AlphaFoldDB" id="A0A0J1FJT0"/>
<name>A0A0J1FJT0_9FIRM</name>
<feature type="transmembrane region" description="Helical" evidence="5">
    <location>
        <begin position="92"/>
        <end position="114"/>
    </location>
</feature>
<feature type="transmembrane region" description="Helical" evidence="5">
    <location>
        <begin position="147"/>
        <end position="167"/>
    </location>
</feature>
<evidence type="ECO:0000256" key="1">
    <source>
        <dbReference type="ARBA" id="ARBA00004141"/>
    </source>
</evidence>
<keyword evidence="3 5" id="KW-1133">Transmembrane helix</keyword>
<evidence type="ECO:0000256" key="5">
    <source>
        <dbReference type="SAM" id="Phobius"/>
    </source>
</evidence>
<reference evidence="6 7" key="1">
    <citation type="submission" date="2015-06" db="EMBL/GenBank/DDBJ databases">
        <title>Draft genome of the moderately acidophilic sulfate reducer Candidatus Desulfosporosinus acididurans strain M1.</title>
        <authorList>
            <person name="Poehlein A."/>
            <person name="Petzsch P."/>
            <person name="Johnson B.D."/>
            <person name="Schloemann M."/>
            <person name="Daniel R."/>
            <person name="Muehling M."/>
        </authorList>
    </citation>
    <scope>NUCLEOTIDE SEQUENCE [LARGE SCALE GENOMIC DNA]</scope>
    <source>
        <strain evidence="6 7">M1</strain>
    </source>
</reference>
<dbReference type="RefSeq" id="WP_047812145.1">
    <property type="nucleotide sequence ID" value="NZ_LDZY01000032.1"/>
</dbReference>
<evidence type="ECO:0000256" key="3">
    <source>
        <dbReference type="ARBA" id="ARBA00022989"/>
    </source>
</evidence>
<keyword evidence="4 5" id="KW-0472">Membrane</keyword>
<dbReference type="PATRIC" id="fig|476652.3.peg.4676"/>
<accession>A0A0J1FJT0</accession>
<dbReference type="Proteomes" id="UP000036356">
    <property type="component" value="Unassembled WGS sequence"/>
</dbReference>
<organism evidence="6 7">
    <name type="scientific">Desulfosporosinus acididurans</name>
    <dbReference type="NCBI Taxonomy" id="476652"/>
    <lineage>
        <taxon>Bacteria</taxon>
        <taxon>Bacillati</taxon>
        <taxon>Bacillota</taxon>
        <taxon>Clostridia</taxon>
        <taxon>Eubacteriales</taxon>
        <taxon>Desulfitobacteriaceae</taxon>
        <taxon>Desulfosporosinus</taxon>
    </lineage>
</organism>
<evidence type="ECO:0000313" key="6">
    <source>
        <dbReference type="EMBL" id="KLU63687.1"/>
    </source>
</evidence>
<dbReference type="InterPro" id="IPR007300">
    <property type="entry name" value="CidB/LrgB"/>
</dbReference>
<keyword evidence="2 5" id="KW-0812">Transmembrane</keyword>
<dbReference type="PANTHER" id="PTHR30249:SF3">
    <property type="entry name" value="MUREIN HYDROLASE EXPORT REGULATOR"/>
    <property type="match status" value="1"/>
</dbReference>
<evidence type="ECO:0000256" key="2">
    <source>
        <dbReference type="ARBA" id="ARBA00022692"/>
    </source>
</evidence>
<feature type="transmembrane region" description="Helical" evidence="5">
    <location>
        <begin position="204"/>
        <end position="228"/>
    </location>
</feature>
<keyword evidence="7" id="KW-1185">Reference proteome</keyword>